<evidence type="ECO:0000313" key="2">
    <source>
        <dbReference type="Proteomes" id="UP000492820"/>
    </source>
</evidence>
<dbReference type="Proteomes" id="UP000492820">
    <property type="component" value="Unassembled WGS sequence"/>
</dbReference>
<dbReference type="AlphaFoldDB" id="A0A068X2G4"/>
<protein>
    <submittedName>
        <fullName evidence="3">CUB domain-containing protein</fullName>
    </submittedName>
</protein>
<sequence>MVDDLDFDGYRVPFPQGQSCQDIHLLILFNKSSTPTPPSTTLGEEELEETNTSYGIPEINEEYWLFSTEVEDFDSIITFTRVAFDDGEGVASPHSPTSKISCFRRNLIPLLLFCCIQLPELD</sequence>
<gene>
    <name evidence="1" type="ORF">EgrG_000380400</name>
</gene>
<proteinExistence type="predicted"/>
<dbReference type="WBParaSite" id="EgrG_000380400">
    <property type="protein sequence ID" value="EgrG_000380400"/>
    <property type="gene ID" value="EgrG_000380400"/>
</dbReference>
<accession>A0A068X2G4</accession>
<dbReference type="EMBL" id="LK028597">
    <property type="protein sequence ID" value="CDS24094.1"/>
    <property type="molecule type" value="Genomic_DNA"/>
</dbReference>
<organism evidence="1">
    <name type="scientific">Echinococcus granulosus</name>
    <name type="common">Hydatid tapeworm</name>
    <dbReference type="NCBI Taxonomy" id="6210"/>
    <lineage>
        <taxon>Eukaryota</taxon>
        <taxon>Metazoa</taxon>
        <taxon>Spiralia</taxon>
        <taxon>Lophotrochozoa</taxon>
        <taxon>Platyhelminthes</taxon>
        <taxon>Cestoda</taxon>
        <taxon>Eucestoda</taxon>
        <taxon>Cyclophyllidea</taxon>
        <taxon>Taeniidae</taxon>
        <taxon>Echinococcus</taxon>
        <taxon>Echinococcus granulosus group</taxon>
    </lineage>
</organism>
<reference evidence="3" key="3">
    <citation type="submission" date="2020-10" db="UniProtKB">
        <authorList>
            <consortium name="WormBaseParasite"/>
        </authorList>
    </citation>
    <scope>IDENTIFICATION</scope>
</reference>
<reference evidence="1" key="2">
    <citation type="submission" date="2014-06" db="EMBL/GenBank/DDBJ databases">
        <authorList>
            <person name="Aslett M."/>
        </authorList>
    </citation>
    <scope>NUCLEOTIDE SEQUENCE</scope>
</reference>
<reference evidence="1 2" key="1">
    <citation type="journal article" date="2013" name="Nature">
        <title>The genomes of four tapeworm species reveal adaptations to parasitism.</title>
        <authorList>
            <person name="Tsai I.J."/>
            <person name="Zarowiecki M."/>
            <person name="Holroyd N."/>
            <person name="Garciarrubio A."/>
            <person name="Sanchez-Flores A."/>
            <person name="Brooks K.L."/>
            <person name="Tracey A."/>
            <person name="Bobes R.J."/>
            <person name="Fragoso G."/>
            <person name="Sciutto E."/>
            <person name="Aslett M."/>
            <person name="Beasley H."/>
            <person name="Bennett H.M."/>
            <person name="Cai J."/>
            <person name="Camicia F."/>
            <person name="Clark R."/>
            <person name="Cucher M."/>
            <person name="De Silva N."/>
            <person name="Day T.A."/>
            <person name="Deplazes P."/>
            <person name="Estrada K."/>
            <person name="Fernandez C."/>
            <person name="Holland P.W."/>
            <person name="Hou J."/>
            <person name="Hu S."/>
            <person name="Huckvale T."/>
            <person name="Hung S.S."/>
            <person name="Kamenetzky L."/>
            <person name="Keane J.A."/>
            <person name="Kiss F."/>
            <person name="Koziol U."/>
            <person name="Lambert O."/>
            <person name="Liu K."/>
            <person name="Luo X."/>
            <person name="Luo Y."/>
            <person name="Macchiaroli N."/>
            <person name="Nichol S."/>
            <person name="Paps J."/>
            <person name="Parkinson J."/>
            <person name="Pouchkina-Stantcheva N."/>
            <person name="Riddiford N."/>
            <person name="Rosenzvit M."/>
            <person name="Salinas G."/>
            <person name="Wasmuth J.D."/>
            <person name="Zamanian M."/>
            <person name="Zheng Y."/>
            <person name="Cai X."/>
            <person name="Soberon X."/>
            <person name="Olson P.D."/>
            <person name="Laclette J.P."/>
            <person name="Brehm K."/>
            <person name="Berriman M."/>
            <person name="Garciarrubio A."/>
            <person name="Bobes R.J."/>
            <person name="Fragoso G."/>
            <person name="Sanchez-Flores A."/>
            <person name="Estrada K."/>
            <person name="Cevallos M.A."/>
            <person name="Morett E."/>
            <person name="Gonzalez V."/>
            <person name="Portillo T."/>
            <person name="Ochoa-Leyva A."/>
            <person name="Jose M.V."/>
            <person name="Sciutto E."/>
            <person name="Landa A."/>
            <person name="Jimenez L."/>
            <person name="Valdes V."/>
            <person name="Carrero J.C."/>
            <person name="Larralde C."/>
            <person name="Morales-Montor J."/>
            <person name="Limon-Lason J."/>
            <person name="Soberon X."/>
            <person name="Laclette J.P."/>
        </authorList>
    </citation>
    <scope>NUCLEOTIDE SEQUENCE [LARGE SCALE GENOMIC DNA]</scope>
</reference>
<evidence type="ECO:0000313" key="1">
    <source>
        <dbReference type="EMBL" id="CDS24094.1"/>
    </source>
</evidence>
<name>A0A068X2G4_ECHGR</name>
<evidence type="ECO:0000313" key="3">
    <source>
        <dbReference type="WBParaSite" id="EgrG_000380400"/>
    </source>
</evidence>